<evidence type="ECO:0000313" key="9">
    <source>
        <dbReference type="Proteomes" id="UP000617628"/>
    </source>
</evidence>
<evidence type="ECO:0000256" key="5">
    <source>
        <dbReference type="ARBA" id="ARBA00022989"/>
    </source>
</evidence>
<accession>A0A934VRW4</accession>
<evidence type="ECO:0000256" key="6">
    <source>
        <dbReference type="ARBA" id="ARBA00023136"/>
    </source>
</evidence>
<keyword evidence="6 7" id="KW-0472">Membrane</keyword>
<dbReference type="AlphaFoldDB" id="A0A934VRW4"/>
<keyword evidence="5 7" id="KW-1133">Transmembrane helix</keyword>
<dbReference type="GO" id="GO:0005886">
    <property type="term" value="C:plasma membrane"/>
    <property type="evidence" value="ECO:0007669"/>
    <property type="project" value="UniProtKB-SubCell"/>
</dbReference>
<dbReference type="InterPro" id="IPR007140">
    <property type="entry name" value="DUF350"/>
</dbReference>
<evidence type="ECO:0000256" key="3">
    <source>
        <dbReference type="ARBA" id="ARBA00022475"/>
    </source>
</evidence>
<organism evidence="8 9">
    <name type="scientific">Pelagicoccus mobilis</name>
    <dbReference type="NCBI Taxonomy" id="415221"/>
    <lineage>
        <taxon>Bacteria</taxon>
        <taxon>Pseudomonadati</taxon>
        <taxon>Verrucomicrobiota</taxon>
        <taxon>Opitutia</taxon>
        <taxon>Puniceicoccales</taxon>
        <taxon>Pelagicoccaceae</taxon>
        <taxon>Pelagicoccus</taxon>
    </lineage>
</organism>
<keyword evidence="4 7" id="KW-0812">Transmembrane</keyword>
<sequence length="85" mass="9521">MGIPTYSLAMDLNFLLASFANLLLSVTYTIISLFFGVYAIKLIDRYLLRKIDIEEELKKNNISVAVFASSLLIFVAIIISFGLRA</sequence>
<keyword evidence="3" id="KW-1003">Cell membrane</keyword>
<gene>
    <name evidence="8" type="ORF">JIN87_13615</name>
</gene>
<dbReference type="Proteomes" id="UP000617628">
    <property type="component" value="Unassembled WGS sequence"/>
</dbReference>
<feature type="transmembrane region" description="Helical" evidence="7">
    <location>
        <begin position="12"/>
        <end position="40"/>
    </location>
</feature>
<comment type="subcellular location">
    <subcellularLocation>
        <location evidence="1">Cell membrane</location>
        <topology evidence="1">Multi-pass membrane protein</topology>
    </subcellularLocation>
</comment>
<comment type="similarity">
    <text evidence="2">Belongs to the UPF0719 family.</text>
</comment>
<protein>
    <recommendedName>
        <fullName evidence="10">DUF350 domain-containing protein</fullName>
    </recommendedName>
</protein>
<name>A0A934VRW4_9BACT</name>
<evidence type="ECO:0008006" key="10">
    <source>
        <dbReference type="Google" id="ProtNLM"/>
    </source>
</evidence>
<dbReference type="Pfam" id="PF03994">
    <property type="entry name" value="DUF350"/>
    <property type="match status" value="1"/>
</dbReference>
<evidence type="ECO:0000313" key="8">
    <source>
        <dbReference type="EMBL" id="MBK1877909.1"/>
    </source>
</evidence>
<dbReference type="RefSeq" id="WP_200356119.1">
    <property type="nucleotide sequence ID" value="NZ_JAENIL010000023.1"/>
</dbReference>
<dbReference type="EMBL" id="JAENIL010000023">
    <property type="protein sequence ID" value="MBK1877909.1"/>
    <property type="molecule type" value="Genomic_DNA"/>
</dbReference>
<proteinExistence type="inferred from homology"/>
<evidence type="ECO:0000256" key="4">
    <source>
        <dbReference type="ARBA" id="ARBA00022692"/>
    </source>
</evidence>
<evidence type="ECO:0000256" key="1">
    <source>
        <dbReference type="ARBA" id="ARBA00004651"/>
    </source>
</evidence>
<evidence type="ECO:0000256" key="2">
    <source>
        <dbReference type="ARBA" id="ARBA00005779"/>
    </source>
</evidence>
<reference evidence="8" key="1">
    <citation type="submission" date="2021-01" db="EMBL/GenBank/DDBJ databases">
        <title>Modified the classification status of verrucomicrobia.</title>
        <authorList>
            <person name="Feng X."/>
        </authorList>
    </citation>
    <scope>NUCLEOTIDE SEQUENCE</scope>
    <source>
        <strain evidence="8">KCTC 13126</strain>
    </source>
</reference>
<comment type="caution">
    <text evidence="8">The sequence shown here is derived from an EMBL/GenBank/DDBJ whole genome shotgun (WGS) entry which is preliminary data.</text>
</comment>
<keyword evidence="9" id="KW-1185">Reference proteome</keyword>
<evidence type="ECO:0000256" key="7">
    <source>
        <dbReference type="SAM" id="Phobius"/>
    </source>
</evidence>
<feature type="transmembrane region" description="Helical" evidence="7">
    <location>
        <begin position="61"/>
        <end position="83"/>
    </location>
</feature>